<reference evidence="1" key="1">
    <citation type="submission" date="2010-04" db="EMBL/GenBank/DDBJ databases">
        <title>Complete sequence of Methanocaldococcus infernus ME.</title>
        <authorList>
            <consortium name="US DOE Joint Genome Institute"/>
            <person name="Lucas S."/>
            <person name="Copeland A."/>
            <person name="Lapidus A."/>
            <person name="Cheng J.-F."/>
            <person name="Bruce D."/>
            <person name="Goodwin L."/>
            <person name="Pitluck S."/>
            <person name="Munk A.C."/>
            <person name="Detter J.C."/>
            <person name="Han C."/>
            <person name="Tapia R."/>
            <person name="Land M."/>
            <person name="Hauser L."/>
            <person name="Kyrpides N."/>
            <person name="Mikhailova N."/>
            <person name="Sieprawska-Lupa M."/>
            <person name="Whitman W.B."/>
            <person name="Woyke T."/>
        </authorList>
    </citation>
    <scope>NUCLEOTIDE SEQUENCE [LARGE SCALE GENOMIC DNA]</scope>
    <source>
        <strain evidence="1">ME</strain>
    </source>
</reference>
<evidence type="ECO:0000313" key="1">
    <source>
        <dbReference type="EMBL" id="ADG13048.1"/>
    </source>
</evidence>
<keyword evidence="2" id="KW-1185">Reference proteome</keyword>
<evidence type="ECO:0000313" key="2">
    <source>
        <dbReference type="Proteomes" id="UP000002061"/>
    </source>
</evidence>
<dbReference type="KEGG" id="mif:Metin_0378"/>
<organism evidence="1 2">
    <name type="scientific">Methanocaldococcus infernus (strain DSM 11812 / JCM 15783 / ME)</name>
    <dbReference type="NCBI Taxonomy" id="573063"/>
    <lineage>
        <taxon>Archaea</taxon>
        <taxon>Methanobacteriati</taxon>
        <taxon>Methanobacteriota</taxon>
        <taxon>Methanomada group</taxon>
        <taxon>Methanococci</taxon>
        <taxon>Methanococcales</taxon>
        <taxon>Methanocaldococcaceae</taxon>
        <taxon>Methanocaldococcus</taxon>
    </lineage>
</organism>
<dbReference type="STRING" id="573063.Metin_0378"/>
<proteinExistence type="predicted"/>
<dbReference type="AlphaFoldDB" id="D5VR45"/>
<sequence length="161" mass="18496">MKCKFLMAFLMLFLVCYSGCLFKEGYPDILYKKYNVVKIINTTIENKSVIIVYQIKSKFGPLSNVEGLDVDSKRDIVAICYYVFKNTNADEVQIICFYPEDSNLVVLYKFKIDRRNAELAELFDISPDQIDTYALYKGSRLIALGQLWVNKGLAKKLGLLT</sequence>
<dbReference type="EMBL" id="CP002009">
    <property type="protein sequence ID" value="ADG13048.1"/>
    <property type="molecule type" value="Genomic_DNA"/>
</dbReference>
<dbReference type="Proteomes" id="UP000002061">
    <property type="component" value="Chromosome"/>
</dbReference>
<gene>
    <name evidence="1" type="ordered locus">Metin_0378</name>
</gene>
<dbReference type="RefSeq" id="WP_013099794.1">
    <property type="nucleotide sequence ID" value="NC_014122.1"/>
</dbReference>
<accession>D5VR45</accession>
<dbReference type="HOGENOM" id="CLU_1656905_0_0_2"/>
<dbReference type="eggNOG" id="arCOG06574">
    <property type="taxonomic scope" value="Archaea"/>
</dbReference>
<dbReference type="GeneID" id="9131382"/>
<name>D5VR45_METIM</name>
<protein>
    <submittedName>
        <fullName evidence="1">Uncharacterized protein</fullName>
    </submittedName>
</protein>